<dbReference type="AlphaFoldDB" id="A0A8I0TUE5"/>
<dbReference type="RefSeq" id="WP_318787716.1">
    <property type="nucleotide sequence ID" value="NZ_JADBGF010000001.1"/>
</dbReference>
<dbReference type="Proteomes" id="UP000629287">
    <property type="component" value="Unassembled WGS sequence"/>
</dbReference>
<keyword evidence="1" id="KW-0560">Oxidoreductase</keyword>
<protein>
    <submittedName>
        <fullName evidence="1">dTDP-4-dehydrorhamnose reductase</fullName>
        <ecNumber evidence="1">1.1.1.133</ecNumber>
    </submittedName>
</protein>
<dbReference type="GO" id="GO:0008831">
    <property type="term" value="F:dTDP-4-dehydrorhamnose reductase activity"/>
    <property type="evidence" value="ECO:0007669"/>
    <property type="project" value="UniProtKB-EC"/>
</dbReference>
<organism evidence="1 2">
    <name type="scientific">Streptomyces stelliscabiei</name>
    <dbReference type="NCBI Taxonomy" id="146820"/>
    <lineage>
        <taxon>Bacteria</taxon>
        <taxon>Bacillati</taxon>
        <taxon>Actinomycetota</taxon>
        <taxon>Actinomycetes</taxon>
        <taxon>Kitasatosporales</taxon>
        <taxon>Streptomycetaceae</taxon>
        <taxon>Streptomyces</taxon>
    </lineage>
</organism>
<gene>
    <name evidence="1" type="ORF">H4687_006060</name>
</gene>
<accession>A0A8I0TUE5</accession>
<reference evidence="1 2" key="1">
    <citation type="submission" date="2020-10" db="EMBL/GenBank/DDBJ databases">
        <title>Sequencing the genomes of 1000 actinobacteria strains.</title>
        <authorList>
            <person name="Klenk H.-P."/>
        </authorList>
    </citation>
    <scope>NUCLEOTIDE SEQUENCE [LARGE SCALE GENOMIC DNA]</scope>
    <source>
        <strain evidence="1 2">DSM 41803</strain>
    </source>
</reference>
<sequence>MTVLIIRGSGFLGTELARQATAAGHETAATFATTPPGTVSEVP</sequence>
<proteinExistence type="predicted"/>
<dbReference type="EMBL" id="JADBGF010000001">
    <property type="protein sequence ID" value="MBE1599931.1"/>
    <property type="molecule type" value="Genomic_DNA"/>
</dbReference>
<keyword evidence="2" id="KW-1185">Reference proteome</keyword>
<name>A0A8I0TUE5_9ACTN</name>
<evidence type="ECO:0000313" key="2">
    <source>
        <dbReference type="Proteomes" id="UP000629287"/>
    </source>
</evidence>
<evidence type="ECO:0000313" key="1">
    <source>
        <dbReference type="EMBL" id="MBE1599931.1"/>
    </source>
</evidence>
<dbReference type="GeneID" id="86833982"/>
<comment type="caution">
    <text evidence="1">The sequence shown here is derived from an EMBL/GenBank/DDBJ whole genome shotgun (WGS) entry which is preliminary data.</text>
</comment>
<dbReference type="EC" id="1.1.1.133" evidence="1"/>